<dbReference type="RefSeq" id="WP_067982058.1">
    <property type="nucleotide sequence ID" value="NZ_VMSD01000002.1"/>
</dbReference>
<dbReference type="InterPro" id="IPR050204">
    <property type="entry name" value="AraC_XylS_family_regulators"/>
</dbReference>
<evidence type="ECO:0000256" key="2">
    <source>
        <dbReference type="ARBA" id="ARBA00023125"/>
    </source>
</evidence>
<reference evidence="5 6" key="1">
    <citation type="submission" date="2019-07" db="EMBL/GenBank/DDBJ databases">
        <title>Genomic Encyclopedia of Type Strains, Phase IV (KMG-IV): sequencing the most valuable type-strain genomes for metagenomic binning, comparative biology and taxonomic classification.</title>
        <authorList>
            <person name="Goeker M."/>
        </authorList>
    </citation>
    <scope>NUCLEOTIDE SEQUENCE [LARGE SCALE GENOMIC DNA]</scope>
    <source>
        <strain evidence="5 6">DSM 44831</strain>
    </source>
</reference>
<dbReference type="PROSITE" id="PS01124">
    <property type="entry name" value="HTH_ARAC_FAMILY_2"/>
    <property type="match status" value="1"/>
</dbReference>
<keyword evidence="1" id="KW-0805">Transcription regulation</keyword>
<dbReference type="Gene3D" id="1.10.10.60">
    <property type="entry name" value="Homeodomain-like"/>
    <property type="match status" value="1"/>
</dbReference>
<evidence type="ECO:0000256" key="1">
    <source>
        <dbReference type="ARBA" id="ARBA00023015"/>
    </source>
</evidence>
<dbReference type="PANTHER" id="PTHR46796:SF6">
    <property type="entry name" value="ARAC SUBFAMILY"/>
    <property type="match status" value="1"/>
</dbReference>
<name>A0ABQ6YR61_9NOCA</name>
<keyword evidence="6" id="KW-1185">Reference proteome</keyword>
<dbReference type="InterPro" id="IPR009057">
    <property type="entry name" value="Homeodomain-like_sf"/>
</dbReference>
<evidence type="ECO:0000256" key="3">
    <source>
        <dbReference type="ARBA" id="ARBA00023163"/>
    </source>
</evidence>
<accession>A0ABQ6YR61</accession>
<dbReference type="SUPFAM" id="SSF46689">
    <property type="entry name" value="Homeodomain-like"/>
    <property type="match status" value="1"/>
</dbReference>
<feature type="domain" description="HTH araC/xylS-type" evidence="4">
    <location>
        <begin position="219"/>
        <end position="318"/>
    </location>
</feature>
<organism evidence="5 6">
    <name type="scientific">Nocardia caishijiensis</name>
    <dbReference type="NCBI Taxonomy" id="184756"/>
    <lineage>
        <taxon>Bacteria</taxon>
        <taxon>Bacillati</taxon>
        <taxon>Actinomycetota</taxon>
        <taxon>Actinomycetes</taxon>
        <taxon>Mycobacteriales</taxon>
        <taxon>Nocardiaceae</taxon>
        <taxon>Nocardia</taxon>
    </lineage>
</organism>
<proteinExistence type="predicted"/>
<dbReference type="Pfam" id="PF14525">
    <property type="entry name" value="AraC_binding_2"/>
    <property type="match status" value="1"/>
</dbReference>
<evidence type="ECO:0000313" key="5">
    <source>
        <dbReference type="EMBL" id="KAF0848312.1"/>
    </source>
</evidence>
<keyword evidence="2" id="KW-0238">DNA-binding</keyword>
<dbReference type="PANTHER" id="PTHR46796">
    <property type="entry name" value="HTH-TYPE TRANSCRIPTIONAL ACTIVATOR RHAS-RELATED"/>
    <property type="match status" value="1"/>
</dbReference>
<dbReference type="InterPro" id="IPR018060">
    <property type="entry name" value="HTH_AraC"/>
</dbReference>
<protein>
    <submittedName>
        <fullName evidence="5">AraC family transcriptional regulator</fullName>
    </submittedName>
</protein>
<dbReference type="Proteomes" id="UP000798951">
    <property type="component" value="Unassembled WGS sequence"/>
</dbReference>
<keyword evidence="3" id="KW-0804">Transcription</keyword>
<evidence type="ECO:0000313" key="6">
    <source>
        <dbReference type="Proteomes" id="UP000798951"/>
    </source>
</evidence>
<dbReference type="Pfam" id="PF12833">
    <property type="entry name" value="HTH_18"/>
    <property type="match status" value="1"/>
</dbReference>
<dbReference type="EMBL" id="VMSD01000002">
    <property type="protein sequence ID" value="KAF0848312.1"/>
    <property type="molecule type" value="Genomic_DNA"/>
</dbReference>
<gene>
    <name evidence="5" type="ORF">FNL39_102460</name>
</gene>
<dbReference type="SMART" id="SM00342">
    <property type="entry name" value="HTH_ARAC"/>
    <property type="match status" value="1"/>
</dbReference>
<dbReference type="InterPro" id="IPR035418">
    <property type="entry name" value="AraC-bd_2"/>
</dbReference>
<sequence length="319" mass="34305">MVNGPAMVEFSTPYARGAEVDQWAALMEQTYFPLAFTPICDGPVFGKVSSGALPGATDFSLTVLTGRNHRYLRTKTHVARAAEEYLLVSIQVAGEARLTQSDRSVLLKPGQMTILDASLPSLWDDAVAYKQVLVRIPAGTLRQRPGLSGVSIPAAVAIESDSPAGVVATYFRDLARIRERAPAQAEVLAASALDLLASAVLLTAGIVPVDINSDALSRERVMTFLRHNHTVSDLTAGDIAAACHISRRTLFRLFGGPGRTLNATLRGLRLDHAKRLLLAHPSRSCAAIAFESGFASERTFYRVFAQETGLTPGEYREGG</sequence>
<evidence type="ECO:0000259" key="4">
    <source>
        <dbReference type="PROSITE" id="PS01124"/>
    </source>
</evidence>
<comment type="caution">
    <text evidence="5">The sequence shown here is derived from an EMBL/GenBank/DDBJ whole genome shotgun (WGS) entry which is preliminary data.</text>
</comment>